<feature type="transmembrane region" description="Helical" evidence="2">
    <location>
        <begin position="333"/>
        <end position="357"/>
    </location>
</feature>
<evidence type="ECO:0000313" key="4">
    <source>
        <dbReference type="EMBL" id="OXA63340.1"/>
    </source>
</evidence>
<dbReference type="EMBL" id="LNIX01000001">
    <property type="protein sequence ID" value="OXA63340.1"/>
    <property type="molecule type" value="Genomic_DNA"/>
</dbReference>
<feature type="signal peptide" evidence="3">
    <location>
        <begin position="1"/>
        <end position="17"/>
    </location>
</feature>
<keyword evidence="5" id="KW-1185">Reference proteome</keyword>
<dbReference type="Proteomes" id="UP000198287">
    <property type="component" value="Unassembled WGS sequence"/>
</dbReference>
<keyword evidence="3" id="KW-0732">Signal</keyword>
<keyword evidence="2" id="KW-1133">Transmembrane helix</keyword>
<keyword evidence="2" id="KW-0812">Transmembrane</keyword>
<protein>
    <submittedName>
        <fullName evidence="4">Proteoglycan 4</fullName>
    </submittedName>
</protein>
<evidence type="ECO:0000256" key="1">
    <source>
        <dbReference type="SAM" id="MobiDB-lite"/>
    </source>
</evidence>
<gene>
    <name evidence="4" type="ORF">Fcan01_02646</name>
</gene>
<feature type="chain" id="PRO_5012307929" evidence="3">
    <location>
        <begin position="18"/>
        <end position="448"/>
    </location>
</feature>
<name>A0A226F1V8_FOLCA</name>
<accession>A0A226F1V8</accession>
<sequence>MFLRIYFSIILSLPVHSFFESEVDLEPINRTLLTQIGDCSYNEAQEFQCNTMDGIPEESRRNTLGFWHSCSFNCEFRHFKQPSTIEASRIIIEAYHHGIDTEIRVVASYDGDSSTVNFTGTNSWENHTIDSTVFNMTKYNYIAFYIFSSPENFSVLDKIRFDLIDFTPTTTEPTTSTPTQSTTTTPPESTTTTPPESTTTAPPESTTTAPPESTTTTPPESTTTTPPESTTTAPPESTTTTPPESTTITPTNPTTTSIPTQSTGTTQTTATTPTEPTTTVTSTQSTSTERPTRSSTTISSPTSTYSTFPTVSSSTTEVSSNVDSENFWSFSNAGFIALFASLILIGIGGCILSLFYLERRKRRKEKYLEDTLGPETPYVILPLPSTSNQMSNQSPAAINSTANQLSNYGLTKRQVGGASEIYTRAQNPSSVYSYGTGDYFPRLARGGS</sequence>
<feature type="region of interest" description="Disordered" evidence="1">
    <location>
        <begin position="168"/>
        <end position="317"/>
    </location>
</feature>
<organism evidence="4 5">
    <name type="scientific">Folsomia candida</name>
    <name type="common">Springtail</name>
    <dbReference type="NCBI Taxonomy" id="158441"/>
    <lineage>
        <taxon>Eukaryota</taxon>
        <taxon>Metazoa</taxon>
        <taxon>Ecdysozoa</taxon>
        <taxon>Arthropoda</taxon>
        <taxon>Hexapoda</taxon>
        <taxon>Collembola</taxon>
        <taxon>Entomobryomorpha</taxon>
        <taxon>Isotomoidea</taxon>
        <taxon>Isotomidae</taxon>
        <taxon>Proisotominae</taxon>
        <taxon>Folsomia</taxon>
    </lineage>
</organism>
<keyword evidence="2" id="KW-0472">Membrane</keyword>
<evidence type="ECO:0000256" key="2">
    <source>
        <dbReference type="SAM" id="Phobius"/>
    </source>
</evidence>
<reference evidence="4 5" key="1">
    <citation type="submission" date="2015-12" db="EMBL/GenBank/DDBJ databases">
        <title>The genome of Folsomia candida.</title>
        <authorList>
            <person name="Faddeeva A."/>
            <person name="Derks M.F."/>
            <person name="Anvar Y."/>
            <person name="Smit S."/>
            <person name="Van Straalen N."/>
            <person name="Roelofs D."/>
        </authorList>
    </citation>
    <scope>NUCLEOTIDE SEQUENCE [LARGE SCALE GENOMIC DNA]</scope>
    <source>
        <strain evidence="4 5">VU population</strain>
        <tissue evidence="4">Whole body</tissue>
    </source>
</reference>
<proteinExistence type="predicted"/>
<evidence type="ECO:0000256" key="3">
    <source>
        <dbReference type="SAM" id="SignalP"/>
    </source>
</evidence>
<evidence type="ECO:0000313" key="5">
    <source>
        <dbReference type="Proteomes" id="UP000198287"/>
    </source>
</evidence>
<dbReference type="STRING" id="158441.A0A226F1V8"/>
<dbReference type="AlphaFoldDB" id="A0A226F1V8"/>
<comment type="caution">
    <text evidence="4">The sequence shown here is derived from an EMBL/GenBank/DDBJ whole genome shotgun (WGS) entry which is preliminary data.</text>
</comment>